<evidence type="ECO:0000256" key="1">
    <source>
        <dbReference type="SAM" id="SignalP"/>
    </source>
</evidence>
<feature type="signal peptide" evidence="1">
    <location>
        <begin position="1"/>
        <end position="20"/>
    </location>
</feature>
<keyword evidence="1" id="KW-0732">Signal</keyword>
<reference evidence="2 3" key="1">
    <citation type="submission" date="2020-02" db="EMBL/GenBank/DDBJ databases">
        <title>Draft genome sequence of Haematococcus lacustris strain NIES-144.</title>
        <authorList>
            <person name="Morimoto D."/>
            <person name="Nakagawa S."/>
            <person name="Yoshida T."/>
            <person name="Sawayama S."/>
        </authorList>
    </citation>
    <scope>NUCLEOTIDE SEQUENCE [LARGE SCALE GENOMIC DNA]</scope>
    <source>
        <strain evidence="2 3">NIES-144</strain>
    </source>
</reference>
<evidence type="ECO:0000313" key="3">
    <source>
        <dbReference type="Proteomes" id="UP000485058"/>
    </source>
</evidence>
<name>A0A6A0AID6_HAELA</name>
<comment type="caution">
    <text evidence="2">The sequence shown here is derived from an EMBL/GenBank/DDBJ whole genome shotgun (WGS) entry which is preliminary data.</text>
</comment>
<evidence type="ECO:0000313" key="2">
    <source>
        <dbReference type="EMBL" id="GFH32285.1"/>
    </source>
</evidence>
<accession>A0A6A0AID6</accession>
<dbReference type="EMBL" id="BLLF01006476">
    <property type="protein sequence ID" value="GFH32285.1"/>
    <property type="molecule type" value="Genomic_DNA"/>
</dbReference>
<gene>
    <name evidence="2" type="ORF">HaLaN_31481</name>
</gene>
<proteinExistence type="predicted"/>
<dbReference type="Proteomes" id="UP000485058">
    <property type="component" value="Unassembled WGS sequence"/>
</dbReference>
<feature type="chain" id="PRO_5025365824" evidence="1">
    <location>
        <begin position="21"/>
        <end position="105"/>
    </location>
</feature>
<sequence length="105" mass="11396">MPSFRHLLLVWLSWGCCATAQYSSRNSSTECGYSSAACTAKLVLEVSQRANTTNATQLTTGITQAVDSFLPQHEAIRVAGELPALANRGLLQHSYFNMEQDVVCG</sequence>
<dbReference type="AlphaFoldDB" id="A0A6A0AID6"/>
<organism evidence="2 3">
    <name type="scientific">Haematococcus lacustris</name>
    <name type="common">Green alga</name>
    <name type="synonym">Haematococcus pluvialis</name>
    <dbReference type="NCBI Taxonomy" id="44745"/>
    <lineage>
        <taxon>Eukaryota</taxon>
        <taxon>Viridiplantae</taxon>
        <taxon>Chlorophyta</taxon>
        <taxon>core chlorophytes</taxon>
        <taxon>Chlorophyceae</taxon>
        <taxon>CS clade</taxon>
        <taxon>Chlamydomonadales</taxon>
        <taxon>Haematococcaceae</taxon>
        <taxon>Haematococcus</taxon>
    </lineage>
</organism>
<keyword evidence="3" id="KW-1185">Reference proteome</keyword>
<protein>
    <submittedName>
        <fullName evidence="2">Uncharacterized protein</fullName>
    </submittedName>
</protein>